<dbReference type="Proteomes" id="UP000325607">
    <property type="component" value="Unassembled WGS sequence"/>
</dbReference>
<proteinExistence type="predicted"/>
<dbReference type="OrthoDB" id="8910510at2"/>
<evidence type="ECO:0000313" key="1">
    <source>
        <dbReference type="EMBL" id="VVM63445.1"/>
    </source>
</evidence>
<organism evidence="1 2">
    <name type="scientific">Pseudomonas fluorescens</name>
    <dbReference type="NCBI Taxonomy" id="294"/>
    <lineage>
        <taxon>Bacteria</taxon>
        <taxon>Pseudomonadati</taxon>
        <taxon>Pseudomonadota</taxon>
        <taxon>Gammaproteobacteria</taxon>
        <taxon>Pseudomonadales</taxon>
        <taxon>Pseudomonadaceae</taxon>
        <taxon>Pseudomonas</taxon>
    </lineage>
</organism>
<evidence type="ECO:0000313" key="2">
    <source>
        <dbReference type="Proteomes" id="UP000325607"/>
    </source>
</evidence>
<dbReference type="EMBL" id="CABVGX010000008">
    <property type="protein sequence ID" value="VVM63445.1"/>
    <property type="molecule type" value="Genomic_DNA"/>
</dbReference>
<sequence length="132" mass="14325">MAKRKPKLDWGPMGAAAIPKALMAHPDYRELSGSARKVLDLLTYQYNGRNNGNLAATHTMMADWGGMAKGTLASSLRELVDRNLIVKSRGHDRSKDGAKPALYALSWSAIDECPGKDLDLAPTTTAKRKLAC</sequence>
<reference evidence="1 2" key="1">
    <citation type="submission" date="2019-09" db="EMBL/GenBank/DDBJ databases">
        <authorList>
            <person name="Chandra G."/>
            <person name="Truman W A."/>
        </authorList>
    </citation>
    <scope>NUCLEOTIDE SEQUENCE [LARGE SCALE GENOMIC DNA]</scope>
    <source>
        <strain evidence="1">PS645</strain>
    </source>
</reference>
<gene>
    <name evidence="1" type="ORF">PS645_01388</name>
</gene>
<protein>
    <submittedName>
        <fullName evidence="1">Uncharacterized protein</fullName>
    </submittedName>
</protein>
<dbReference type="AlphaFoldDB" id="A0A5E6RE18"/>
<accession>A0A5E6RE18</accession>
<name>A0A5E6RE18_PSEFL</name>